<evidence type="ECO:0000313" key="1">
    <source>
        <dbReference type="EMBL" id="SFB41903.1"/>
    </source>
</evidence>
<dbReference type="RefSeq" id="WP_177199484.1">
    <property type="nucleotide sequence ID" value="NZ_FOKI01000048.1"/>
</dbReference>
<accession>A0A1I1B066</accession>
<reference evidence="1 2" key="1">
    <citation type="submission" date="2016-10" db="EMBL/GenBank/DDBJ databases">
        <authorList>
            <person name="de Groot N.N."/>
        </authorList>
    </citation>
    <scope>NUCLEOTIDE SEQUENCE [LARGE SCALE GENOMIC DNA]</scope>
    <source>
        <strain evidence="1 2">DSM 12271</strain>
    </source>
</reference>
<sequence length="52" mass="5920">MKSTCENKEKSLETICPICGEIMKKDLYAYDSIENGKINYKCENCGHKSSKI</sequence>
<dbReference type="AlphaFoldDB" id="A0A1I1B066"/>
<organism evidence="1 2">
    <name type="scientific">Clostridium frigidicarnis</name>
    <dbReference type="NCBI Taxonomy" id="84698"/>
    <lineage>
        <taxon>Bacteria</taxon>
        <taxon>Bacillati</taxon>
        <taxon>Bacillota</taxon>
        <taxon>Clostridia</taxon>
        <taxon>Eubacteriales</taxon>
        <taxon>Clostridiaceae</taxon>
        <taxon>Clostridium</taxon>
    </lineage>
</organism>
<evidence type="ECO:0000313" key="2">
    <source>
        <dbReference type="Proteomes" id="UP000198619"/>
    </source>
</evidence>
<protein>
    <submittedName>
        <fullName evidence="1">Uncharacterized protein</fullName>
    </submittedName>
</protein>
<dbReference type="EMBL" id="FOKI01000048">
    <property type="protein sequence ID" value="SFB41903.1"/>
    <property type="molecule type" value="Genomic_DNA"/>
</dbReference>
<gene>
    <name evidence="1" type="ORF">SAMN04488528_104814</name>
</gene>
<name>A0A1I1B066_9CLOT</name>
<dbReference type="Proteomes" id="UP000198619">
    <property type="component" value="Unassembled WGS sequence"/>
</dbReference>
<proteinExistence type="predicted"/>
<keyword evidence="2" id="KW-1185">Reference proteome</keyword>